<evidence type="ECO:0000313" key="5">
    <source>
        <dbReference type="RefSeq" id="XP_010497700.1"/>
    </source>
</evidence>
<feature type="non-terminal residue" evidence="5">
    <location>
        <position position="297"/>
    </location>
</feature>
<dbReference type="Proteomes" id="UP000694864">
    <property type="component" value="Unplaced"/>
</dbReference>
<dbReference type="RefSeq" id="XP_010497700.1">
    <property type="nucleotide sequence ID" value="XM_010499398.1"/>
</dbReference>
<dbReference type="GeneID" id="104775140"/>
<evidence type="ECO:0000259" key="2">
    <source>
        <dbReference type="Pfam" id="PF01936"/>
    </source>
</evidence>
<evidence type="ECO:0000256" key="1">
    <source>
        <dbReference type="SAM" id="MobiDB-lite"/>
    </source>
</evidence>
<evidence type="ECO:0000313" key="4">
    <source>
        <dbReference type="Proteomes" id="UP000694864"/>
    </source>
</evidence>
<dbReference type="PANTHER" id="PTHR14379">
    <property type="entry name" value="LIMKAIN B LKAP"/>
    <property type="match status" value="1"/>
</dbReference>
<organism evidence="4 5">
    <name type="scientific">Camelina sativa</name>
    <name type="common">False flax</name>
    <name type="synonym">Myagrum sativum</name>
    <dbReference type="NCBI Taxonomy" id="90675"/>
    <lineage>
        <taxon>Eukaryota</taxon>
        <taxon>Viridiplantae</taxon>
        <taxon>Streptophyta</taxon>
        <taxon>Embryophyta</taxon>
        <taxon>Tracheophyta</taxon>
        <taxon>Spermatophyta</taxon>
        <taxon>Magnoliopsida</taxon>
        <taxon>eudicotyledons</taxon>
        <taxon>Gunneridae</taxon>
        <taxon>Pentapetalae</taxon>
        <taxon>rosids</taxon>
        <taxon>malvids</taxon>
        <taxon>Brassicales</taxon>
        <taxon>Brassicaceae</taxon>
        <taxon>Camelineae</taxon>
        <taxon>Camelina</taxon>
    </lineage>
</organism>
<dbReference type="InterPro" id="IPR024768">
    <property type="entry name" value="Marf1"/>
</dbReference>
<feature type="domain" description="COPA/B second beta-propeller" evidence="3">
    <location>
        <begin position="1"/>
        <end position="83"/>
    </location>
</feature>
<proteinExistence type="predicted"/>
<dbReference type="Pfam" id="PF01936">
    <property type="entry name" value="NYN"/>
    <property type="match status" value="1"/>
</dbReference>
<gene>
    <name evidence="5" type="primary">LOC104775140</name>
</gene>
<protein>
    <submittedName>
        <fullName evidence="5">Uncharacterized protein LOC104775140</fullName>
    </submittedName>
</protein>
<feature type="domain" description="NYN" evidence="2">
    <location>
        <begin position="151"/>
        <end position="294"/>
    </location>
</feature>
<feature type="compositionally biased region" description="Basic and acidic residues" evidence="1">
    <location>
        <begin position="131"/>
        <end position="140"/>
    </location>
</feature>
<feature type="region of interest" description="Disordered" evidence="1">
    <location>
        <begin position="97"/>
        <end position="140"/>
    </location>
</feature>
<dbReference type="PANTHER" id="PTHR14379:SF3">
    <property type="entry name" value="MEIOSIS REGULATOR AND MRNA STABILITY FACTOR 1"/>
    <property type="match status" value="1"/>
</dbReference>
<reference evidence="4" key="1">
    <citation type="journal article" date="2014" name="Nat. Commun.">
        <title>The emerging biofuel crop Camelina sativa retains a highly undifferentiated hexaploid genome structure.</title>
        <authorList>
            <person name="Kagale S."/>
            <person name="Koh C."/>
            <person name="Nixon J."/>
            <person name="Bollina V."/>
            <person name="Clarke W.E."/>
            <person name="Tuteja R."/>
            <person name="Spillane C."/>
            <person name="Robinson S.J."/>
            <person name="Links M.G."/>
            <person name="Clarke C."/>
            <person name="Higgins E.E."/>
            <person name="Huebert T."/>
            <person name="Sharpe A.G."/>
            <person name="Parkin I.A."/>
        </authorList>
    </citation>
    <scope>NUCLEOTIDE SEQUENCE [LARGE SCALE GENOMIC DNA]</scope>
    <source>
        <strain evidence="4">cv. DH55</strain>
    </source>
</reference>
<evidence type="ECO:0000259" key="3">
    <source>
        <dbReference type="Pfam" id="PF04053"/>
    </source>
</evidence>
<dbReference type="Pfam" id="PF04053">
    <property type="entry name" value="B-prop_COPA_B_2nd"/>
    <property type="match status" value="1"/>
</dbReference>
<keyword evidence="4" id="KW-1185">Reference proteome</keyword>
<name>A0ABM0Y9P9_CAMSA</name>
<reference evidence="5" key="2">
    <citation type="submission" date="2025-08" db="UniProtKB">
        <authorList>
            <consortium name="RefSeq"/>
        </authorList>
    </citation>
    <scope>IDENTIFICATION</scope>
</reference>
<sequence length="297" mass="33464">MESVALLSRYAITIASKKLVLQCTLKEPIPVKSGAWDDNGAFMYTSSTDIKYWRPHGDSKIIQTMDIPIYITKVSGDTIFCLDQDGKNTAITINTSRVSKKRKAESDGDTTMRTIDDSAKNDSQPFPGEADNSRAKRRKIDDKFSETPTEISWDMENAPVPSGFPPEKVYPNILRSLREAKIMGPVKITGYVGYLNSHVPAGLDPRIEIKLAHLYNRPVNSKDDQAADKKLIEDIEIWLEKKEKARNIMFITGDNGFSSVVEDLKKSGHNILLAYVQGLEKNTSAEIRKLADFFWEW</sequence>
<dbReference type="InterPro" id="IPR006692">
    <property type="entry name" value="Beta-prop_COPA/B_2nd"/>
</dbReference>
<dbReference type="SUPFAM" id="SSF69322">
    <property type="entry name" value="Tricorn protease domain 2"/>
    <property type="match status" value="1"/>
</dbReference>
<dbReference type="CDD" id="cd10910">
    <property type="entry name" value="PIN_limkain_b1_N_like"/>
    <property type="match status" value="1"/>
</dbReference>
<accession>A0ABM0Y9P9</accession>
<dbReference type="InterPro" id="IPR021139">
    <property type="entry name" value="NYN"/>
</dbReference>